<dbReference type="InterPro" id="IPR004520">
    <property type="entry name" value="GTPase_MnmE"/>
</dbReference>
<keyword evidence="6" id="KW-0460">Magnesium</keyword>
<evidence type="ECO:0000256" key="5">
    <source>
        <dbReference type="ARBA" id="ARBA00023134"/>
    </source>
</evidence>
<dbReference type="Pfam" id="PF12631">
    <property type="entry name" value="MnmE_helical"/>
    <property type="match status" value="1"/>
</dbReference>
<dbReference type="InterPro" id="IPR018948">
    <property type="entry name" value="GTP-bd_TrmE_N"/>
</dbReference>
<organism evidence="8 9">
    <name type="scientific">Primorskyibacter flagellatus</name>
    <dbReference type="NCBI Taxonomy" id="1387277"/>
    <lineage>
        <taxon>Bacteria</taxon>
        <taxon>Pseudomonadati</taxon>
        <taxon>Pseudomonadota</taxon>
        <taxon>Alphaproteobacteria</taxon>
        <taxon>Rhodobacterales</taxon>
        <taxon>Roseobacteraceae</taxon>
        <taxon>Primorskyibacter</taxon>
    </lineage>
</organism>
<protein>
    <recommendedName>
        <fullName evidence="6">tRNA modification GTPase MnmE</fullName>
        <ecNumber evidence="6">3.6.-.-</ecNumber>
    </recommendedName>
</protein>
<dbReference type="InterPro" id="IPR005225">
    <property type="entry name" value="Small_GTP-bd"/>
</dbReference>
<dbReference type="InterPro" id="IPR025867">
    <property type="entry name" value="MnmE_helical"/>
</dbReference>
<evidence type="ECO:0000256" key="4">
    <source>
        <dbReference type="ARBA" id="ARBA00022958"/>
    </source>
</evidence>
<dbReference type="CDD" id="cd14858">
    <property type="entry name" value="TrmE_N"/>
    <property type="match status" value="1"/>
</dbReference>
<evidence type="ECO:0000259" key="7">
    <source>
        <dbReference type="PROSITE" id="PS51709"/>
    </source>
</evidence>
<dbReference type="HAMAP" id="MF_00379">
    <property type="entry name" value="GTPase_MnmE"/>
    <property type="match status" value="1"/>
</dbReference>
<feature type="binding site" evidence="6">
    <location>
        <position position="247"/>
    </location>
    <ligand>
        <name>Mg(2+)</name>
        <dbReference type="ChEBI" id="CHEBI:18420"/>
    </ligand>
</feature>
<dbReference type="GO" id="GO:0005737">
    <property type="term" value="C:cytoplasm"/>
    <property type="evidence" value="ECO:0007669"/>
    <property type="project" value="UniProtKB-SubCell"/>
</dbReference>
<accession>A0A917AE87</accession>
<dbReference type="GO" id="GO:0002098">
    <property type="term" value="P:tRNA wobble uridine modification"/>
    <property type="evidence" value="ECO:0007669"/>
    <property type="project" value="TreeGrafter"/>
</dbReference>
<dbReference type="AlphaFoldDB" id="A0A917AE87"/>
<name>A0A917AE87_9RHOB</name>
<dbReference type="NCBIfam" id="TIGR00231">
    <property type="entry name" value="small_GTP"/>
    <property type="match status" value="1"/>
</dbReference>
<dbReference type="PANTHER" id="PTHR42714">
    <property type="entry name" value="TRNA MODIFICATION GTPASE GTPBP3"/>
    <property type="match status" value="1"/>
</dbReference>
<dbReference type="Gene3D" id="1.20.120.430">
    <property type="entry name" value="tRNA modification GTPase MnmE domain 2"/>
    <property type="match status" value="1"/>
</dbReference>
<sequence length="427" mass="45081">MDTIFALATAPGKSGVAIVRLSGPEAWEAVRRLAGTLPAPRVAGLRRLTGLVGHLDEALVLLFEAGASFTGEAVAELHLHGSTAVIASVLSELGNQAGLRQADPGEFTRRALENGCLDLSQVEGLADLIDAETEAQRRQAQRVLSGELGRHAGDWRRDLIRAAALIEATIDFADEEVPVDVSPEVLELLSRVQSGLRKEIDGASFAERVRSGFEVAIVGAPNVGKSTLLNALAGRDAAITSEVAGTTRDVIEVRMDLGGLPVTILDTAGLRETSDRVEAIGVERARDRAEAADLRIFLVMPGDEPAFPPIPEDIVVVGKADVTGEVAGSVSGVTGHGLAELVDSVKNRLSVLAARSGLAIRERHRVAMVRASGHIETASDGMKIEGIMPELAAEELRSAVRALDSLIGRVDVEMLLDDIFSSFCIGK</sequence>
<reference evidence="9" key="1">
    <citation type="journal article" date="2019" name="Int. J. Syst. Evol. Microbiol.">
        <title>The Global Catalogue of Microorganisms (GCM) 10K type strain sequencing project: providing services to taxonomists for standard genome sequencing and annotation.</title>
        <authorList>
            <consortium name="The Broad Institute Genomics Platform"/>
            <consortium name="The Broad Institute Genome Sequencing Center for Infectious Disease"/>
            <person name="Wu L."/>
            <person name="Ma J."/>
        </authorList>
    </citation>
    <scope>NUCLEOTIDE SEQUENCE [LARGE SCALE GENOMIC DNA]</scope>
    <source>
        <strain evidence="9">CGMCC 1.12664</strain>
    </source>
</reference>
<evidence type="ECO:0000256" key="6">
    <source>
        <dbReference type="HAMAP-Rule" id="MF_00379"/>
    </source>
</evidence>
<feature type="binding site" evidence="6">
    <location>
        <begin position="222"/>
        <end position="227"/>
    </location>
    <ligand>
        <name>GTP</name>
        <dbReference type="ChEBI" id="CHEBI:37565"/>
    </ligand>
</feature>
<feature type="binding site" evidence="6">
    <location>
        <begin position="241"/>
        <end position="247"/>
    </location>
    <ligand>
        <name>GTP</name>
        <dbReference type="ChEBI" id="CHEBI:37565"/>
    </ligand>
</feature>
<dbReference type="Gene3D" id="3.40.50.300">
    <property type="entry name" value="P-loop containing nucleotide triphosphate hydrolases"/>
    <property type="match status" value="1"/>
</dbReference>
<dbReference type="NCBIfam" id="NF003661">
    <property type="entry name" value="PRK05291.1-3"/>
    <property type="match status" value="1"/>
</dbReference>
<evidence type="ECO:0000256" key="3">
    <source>
        <dbReference type="ARBA" id="ARBA00022741"/>
    </source>
</evidence>
<feature type="binding site" evidence="6">
    <location>
        <position position="226"/>
    </location>
    <ligand>
        <name>Mg(2+)</name>
        <dbReference type="ChEBI" id="CHEBI:18420"/>
    </ligand>
</feature>
<dbReference type="GO" id="GO:0003924">
    <property type="term" value="F:GTPase activity"/>
    <property type="evidence" value="ECO:0007669"/>
    <property type="project" value="UniProtKB-UniRule"/>
</dbReference>
<dbReference type="RefSeq" id="WP_188479293.1">
    <property type="nucleotide sequence ID" value="NZ_BMFJ01000002.1"/>
</dbReference>
<keyword evidence="6" id="KW-0963">Cytoplasm</keyword>
<dbReference type="EC" id="3.6.-.-" evidence="6"/>
<feature type="binding site" evidence="6">
    <location>
        <position position="243"/>
    </location>
    <ligand>
        <name>K(+)</name>
        <dbReference type="ChEBI" id="CHEBI:29103"/>
    </ligand>
</feature>
<keyword evidence="3 6" id="KW-0547">Nucleotide-binding</keyword>
<comment type="cofactor">
    <cofactor evidence="6">
        <name>K(+)</name>
        <dbReference type="ChEBI" id="CHEBI:29103"/>
    </cofactor>
    <text evidence="6">Binds 1 potassium ion per subunit.</text>
</comment>
<dbReference type="GO" id="GO:0005525">
    <property type="term" value="F:GTP binding"/>
    <property type="evidence" value="ECO:0007669"/>
    <property type="project" value="UniProtKB-UniRule"/>
</dbReference>
<keyword evidence="6" id="KW-0479">Metal-binding</keyword>
<dbReference type="PANTHER" id="PTHR42714:SF2">
    <property type="entry name" value="TRNA MODIFICATION GTPASE GTPBP3, MITOCHONDRIAL"/>
    <property type="match status" value="1"/>
</dbReference>
<proteinExistence type="inferred from homology"/>
<keyword evidence="2 6" id="KW-0819">tRNA processing</keyword>
<evidence type="ECO:0000256" key="1">
    <source>
        <dbReference type="ARBA" id="ARBA00011043"/>
    </source>
</evidence>
<dbReference type="InterPro" id="IPR027417">
    <property type="entry name" value="P-loop_NTPase"/>
</dbReference>
<dbReference type="GO" id="GO:0046872">
    <property type="term" value="F:metal ion binding"/>
    <property type="evidence" value="ECO:0007669"/>
    <property type="project" value="UniProtKB-KW"/>
</dbReference>
<keyword evidence="4 6" id="KW-0630">Potassium</keyword>
<evidence type="ECO:0000256" key="2">
    <source>
        <dbReference type="ARBA" id="ARBA00022694"/>
    </source>
</evidence>
<dbReference type="SUPFAM" id="SSF52540">
    <property type="entry name" value="P-loop containing nucleoside triphosphate hydrolases"/>
    <property type="match status" value="1"/>
</dbReference>
<dbReference type="Pfam" id="PF01926">
    <property type="entry name" value="MMR_HSR1"/>
    <property type="match status" value="1"/>
</dbReference>
<dbReference type="EMBL" id="BMFJ01000002">
    <property type="protein sequence ID" value="GGE46279.1"/>
    <property type="molecule type" value="Genomic_DNA"/>
</dbReference>
<comment type="subunit">
    <text evidence="6">Homodimer. Heterotetramer of two MnmE and two MnmG subunits.</text>
</comment>
<dbReference type="Proteomes" id="UP000612855">
    <property type="component" value="Unassembled WGS sequence"/>
</dbReference>
<feature type="domain" description="TrmE-type G" evidence="7">
    <location>
        <begin position="212"/>
        <end position="350"/>
    </location>
</feature>
<dbReference type="GO" id="GO:0030488">
    <property type="term" value="P:tRNA methylation"/>
    <property type="evidence" value="ECO:0007669"/>
    <property type="project" value="TreeGrafter"/>
</dbReference>
<evidence type="ECO:0000313" key="9">
    <source>
        <dbReference type="Proteomes" id="UP000612855"/>
    </source>
</evidence>
<dbReference type="PRINTS" id="PR00326">
    <property type="entry name" value="GTP1OBG"/>
</dbReference>
<keyword evidence="9" id="KW-1185">Reference proteome</keyword>
<dbReference type="PROSITE" id="PS51709">
    <property type="entry name" value="G_TRME"/>
    <property type="match status" value="1"/>
</dbReference>
<evidence type="ECO:0000313" key="8">
    <source>
        <dbReference type="EMBL" id="GGE46279.1"/>
    </source>
</evidence>
<keyword evidence="5 6" id="KW-0342">GTP-binding</keyword>
<comment type="subcellular location">
    <subcellularLocation>
        <location evidence="6">Cytoplasm</location>
    </subcellularLocation>
</comment>
<gene>
    <name evidence="6 8" type="primary">mnmE</name>
    <name evidence="6" type="synonym">trmE</name>
    <name evidence="8" type="ORF">GCM10011360_36970</name>
</gene>
<feature type="binding site" evidence="6">
    <location>
        <begin position="266"/>
        <end position="269"/>
    </location>
    <ligand>
        <name>GTP</name>
        <dbReference type="ChEBI" id="CHEBI:37565"/>
    </ligand>
</feature>
<comment type="caution">
    <text evidence="6">Lacks conserved residue(s) required for the propagation of feature annotation.</text>
</comment>
<dbReference type="CDD" id="cd04164">
    <property type="entry name" value="trmE"/>
    <property type="match status" value="1"/>
</dbReference>
<keyword evidence="6" id="KW-0378">Hydrolase</keyword>
<feature type="binding site" evidence="6">
    <location>
        <position position="222"/>
    </location>
    <ligand>
        <name>K(+)</name>
        <dbReference type="ChEBI" id="CHEBI:29103"/>
    </ligand>
</feature>
<comment type="caution">
    <text evidence="8">The sequence shown here is derived from an EMBL/GenBank/DDBJ whole genome shotgun (WGS) entry which is preliminary data.</text>
</comment>
<dbReference type="InterPro" id="IPR006073">
    <property type="entry name" value="GTP-bd"/>
</dbReference>
<feature type="binding site" evidence="6">
    <location>
        <position position="246"/>
    </location>
    <ligand>
        <name>K(+)</name>
        <dbReference type="ChEBI" id="CHEBI:29103"/>
    </ligand>
</feature>
<dbReference type="InterPro" id="IPR027368">
    <property type="entry name" value="MnmE_dom2"/>
</dbReference>
<comment type="similarity">
    <text evidence="1 6">Belongs to the TRAFAC class TrmE-Era-EngA-EngB-Septin-like GTPase superfamily. TrmE GTPase family.</text>
</comment>
<dbReference type="SUPFAM" id="SSF116878">
    <property type="entry name" value="TrmE connector domain"/>
    <property type="match status" value="1"/>
</dbReference>
<dbReference type="Gene3D" id="3.30.1360.120">
    <property type="entry name" value="Probable tRNA modification gtpase trme, domain 1"/>
    <property type="match status" value="1"/>
</dbReference>
<dbReference type="InterPro" id="IPR031168">
    <property type="entry name" value="G_TrmE"/>
</dbReference>
<dbReference type="InterPro" id="IPR027266">
    <property type="entry name" value="TrmE/GcvT-like"/>
</dbReference>
<feature type="binding site" evidence="6">
    <location>
        <position position="241"/>
    </location>
    <ligand>
        <name>K(+)</name>
        <dbReference type="ChEBI" id="CHEBI:29103"/>
    </ligand>
</feature>
<dbReference type="Pfam" id="PF10396">
    <property type="entry name" value="TrmE_N"/>
    <property type="match status" value="1"/>
</dbReference>
<comment type="function">
    <text evidence="6">Exhibits a very high intrinsic GTPase hydrolysis rate. Involved in the addition of a carboxymethylaminomethyl (cmnm) group at the wobble position (U34) of certain tRNAs, forming tRNA-cmnm(5)s(2)U34.</text>
</comment>